<dbReference type="Proteomes" id="UP000214975">
    <property type="component" value="Chromosome"/>
</dbReference>
<sequence>MIKSNIKTIICTSLVIVILSFAVAMAVSGTYTVNLPPLKGDVVAMSGSKTTSDDYVSNRVDSIGGDYDAADFWVVRSDGTRISDNYTCYEGQGTYRINFNTNENSGTFIKLYTQNNAITAVNVTMKGYADLR</sequence>
<proteinExistence type="predicted"/>
<dbReference type="AlphaFoldDB" id="A0A223HY76"/>
<evidence type="ECO:0000313" key="1">
    <source>
        <dbReference type="EMBL" id="AST57337.1"/>
    </source>
</evidence>
<dbReference type="RefSeq" id="WP_094397186.1">
    <property type="nucleotide sequence ID" value="NZ_CP016893.1"/>
</dbReference>
<organism evidence="1 2">
    <name type="scientific">Thermoanaerobacterium thermosaccharolyticum</name>
    <name type="common">Clostridium thermosaccharolyticum</name>
    <dbReference type="NCBI Taxonomy" id="1517"/>
    <lineage>
        <taxon>Bacteria</taxon>
        <taxon>Bacillati</taxon>
        <taxon>Bacillota</taxon>
        <taxon>Clostridia</taxon>
        <taxon>Thermoanaerobacterales</taxon>
        <taxon>Thermoanaerobacteraceae</taxon>
        <taxon>Thermoanaerobacterium</taxon>
    </lineage>
</organism>
<evidence type="ECO:0000313" key="2">
    <source>
        <dbReference type="Proteomes" id="UP000214975"/>
    </source>
</evidence>
<name>A0A223HY76_THETR</name>
<dbReference type="EMBL" id="CP016893">
    <property type="protein sequence ID" value="AST57337.1"/>
    <property type="molecule type" value="Genomic_DNA"/>
</dbReference>
<accession>A0A223HY76</accession>
<protein>
    <submittedName>
        <fullName evidence="1">Uncharacterized protein</fullName>
    </submittedName>
</protein>
<gene>
    <name evidence="1" type="ORF">Thert_01256</name>
</gene>
<reference evidence="1 2" key="1">
    <citation type="submission" date="2016-08" db="EMBL/GenBank/DDBJ databases">
        <title>A novel genetic cassette of butanologenic Thermoanaerobacterium thermosaccharolyticum that directly convert cellulose to butanol.</title>
        <authorList>
            <person name="Li T."/>
            <person name="He J."/>
        </authorList>
    </citation>
    <scope>NUCLEOTIDE SEQUENCE [LARGE SCALE GENOMIC DNA]</scope>
    <source>
        <strain evidence="1 2">TG57</strain>
    </source>
</reference>